<dbReference type="PANTHER" id="PTHR21708:SF25">
    <property type="entry name" value="PROTEIN PAM1-RELATED"/>
    <property type="match status" value="1"/>
</dbReference>
<evidence type="ECO:0000256" key="1">
    <source>
        <dbReference type="SAM" id="MobiDB-lite"/>
    </source>
</evidence>
<feature type="compositionally biased region" description="Gly residues" evidence="1">
    <location>
        <begin position="421"/>
        <end position="431"/>
    </location>
</feature>
<accession>A0A1E3Q4Q0</accession>
<evidence type="ECO:0008006" key="6">
    <source>
        <dbReference type="Google" id="ProtNLM"/>
    </source>
</evidence>
<dbReference type="Pfam" id="PF08546">
    <property type="entry name" value="ApbA_C"/>
    <property type="match status" value="1"/>
</dbReference>
<evidence type="ECO:0000313" key="5">
    <source>
        <dbReference type="Proteomes" id="UP000094385"/>
    </source>
</evidence>
<evidence type="ECO:0000259" key="3">
    <source>
        <dbReference type="Pfam" id="PF08546"/>
    </source>
</evidence>
<dbReference type="STRING" id="675824.A0A1E3Q4Q0"/>
<dbReference type="InterPro" id="IPR013752">
    <property type="entry name" value="KPA_reductase"/>
</dbReference>
<feature type="region of interest" description="Disordered" evidence="1">
    <location>
        <begin position="419"/>
        <end position="447"/>
    </location>
</feature>
<dbReference type="SUPFAM" id="SSF48179">
    <property type="entry name" value="6-phosphogluconate dehydrogenase C-terminal domain-like"/>
    <property type="match status" value="1"/>
</dbReference>
<dbReference type="GO" id="GO:0005737">
    <property type="term" value="C:cytoplasm"/>
    <property type="evidence" value="ECO:0007669"/>
    <property type="project" value="TreeGrafter"/>
</dbReference>
<dbReference type="FunFam" id="1.10.1040.10:FF:000017">
    <property type="entry name" value="2-dehydropantoate 2-reductase"/>
    <property type="match status" value="1"/>
</dbReference>
<feature type="domain" description="Ketopantoate reductase N-terminal" evidence="2">
    <location>
        <begin position="14"/>
        <end position="168"/>
    </location>
</feature>
<dbReference type="Gene3D" id="3.40.50.720">
    <property type="entry name" value="NAD(P)-binding Rossmann-like Domain"/>
    <property type="match status" value="1"/>
</dbReference>
<dbReference type="InterPro" id="IPR051402">
    <property type="entry name" value="KPR-Related"/>
</dbReference>
<name>A0A1E3Q4Q0_LIPST</name>
<feature type="compositionally biased region" description="Low complexity" evidence="1">
    <location>
        <begin position="625"/>
        <end position="636"/>
    </location>
</feature>
<protein>
    <recommendedName>
        <fullName evidence="6">Ketopantoate reductase C-terminal domain-containing protein</fullName>
    </recommendedName>
</protein>
<proteinExistence type="predicted"/>
<dbReference type="Pfam" id="PF02558">
    <property type="entry name" value="ApbA"/>
    <property type="match status" value="1"/>
</dbReference>
<feature type="region of interest" description="Disordered" evidence="1">
    <location>
        <begin position="716"/>
        <end position="759"/>
    </location>
</feature>
<sequence>MSSAADSSRLKVLSIGSNPTCAFLSWRLTASNATDVSLVWKAQFDIVYNYGVSFKSDQLGSQRFRPYQVVKSVDDITIPPGGYDYILLCVKALPDVYDLSSVIEHVVTPGHTCIVVNTTAGLGIESYLDDSFKDNVVLSLVCDTAVTQTGPADFEQTESAPQFWIGANAKYIPKEASLVDDMAESFALTLEAGAVKCNVSKNIRQQQWEKSIGPIAFHPLSVIMEESNLTTLISLPRARSIVGGIISELIQIAKSQGCVFDEFTFAQTVIDTMVTIQKQSMMFQDYVAKRPMEVEVMLSNPLKMADTAGIKTPRLEMLYILLSRLNKLNQSRTSAPPTPSIPPPISRQPSITPIAARRPPPPAANNGYANRRQGPQMTPPTPNGYPKQNGYGHRPSPSLSRRNSVEGLEEFSDVVAYANGNGNGSGSGSSSGGNTPNGTTGYTNGLTSVPSLQDLTIRERELELRQRELMLREREIMMQQRGPRPPQPIRAQTGPASSVISLAIGEAEDDYFTSHAPPMGQYEDVDMLSMTSRRNRRTGSVVRNLRSADPSAGNSHPLTKAYRKLSGGADLSPAALEYYESFIDSPLISYTSDRYHSVDTRVLTDQSRANSMSSNIQRPMYPTASSSHISSTSVAAPPAPASPRWRYAGSPKSVQEPAAPAIHARMLRSMAGPSPMDAMMTAVKDTYMRPSSPNLQAYPQRGQSVVALDQQLFAAGVAKDAPPPPVRRRSLTGSASASASTSNENGSGNSSSASSLEQK</sequence>
<dbReference type="AlphaFoldDB" id="A0A1E3Q4Q0"/>
<feature type="compositionally biased region" description="Low complexity" evidence="1">
    <location>
        <begin position="731"/>
        <end position="759"/>
    </location>
</feature>
<feature type="compositionally biased region" description="Polar residues" evidence="1">
    <location>
        <begin position="608"/>
        <end position="617"/>
    </location>
</feature>
<dbReference type="EMBL" id="KV454296">
    <property type="protein sequence ID" value="ODQ71977.1"/>
    <property type="molecule type" value="Genomic_DNA"/>
</dbReference>
<dbReference type="InterPro" id="IPR013328">
    <property type="entry name" value="6PGD_dom2"/>
</dbReference>
<dbReference type="Gene3D" id="1.10.1040.10">
    <property type="entry name" value="N-(1-d-carboxylethyl)-l-norvaline Dehydrogenase, domain 2"/>
    <property type="match status" value="1"/>
</dbReference>
<reference evidence="4 5" key="1">
    <citation type="journal article" date="2016" name="Proc. Natl. Acad. Sci. U.S.A.">
        <title>Comparative genomics of biotechnologically important yeasts.</title>
        <authorList>
            <person name="Riley R."/>
            <person name="Haridas S."/>
            <person name="Wolfe K.H."/>
            <person name="Lopes M.R."/>
            <person name="Hittinger C.T."/>
            <person name="Goeker M."/>
            <person name="Salamov A.A."/>
            <person name="Wisecaver J.H."/>
            <person name="Long T.M."/>
            <person name="Calvey C.H."/>
            <person name="Aerts A.L."/>
            <person name="Barry K.W."/>
            <person name="Choi C."/>
            <person name="Clum A."/>
            <person name="Coughlan A.Y."/>
            <person name="Deshpande S."/>
            <person name="Douglass A.P."/>
            <person name="Hanson S.J."/>
            <person name="Klenk H.-P."/>
            <person name="LaButti K.M."/>
            <person name="Lapidus A."/>
            <person name="Lindquist E.A."/>
            <person name="Lipzen A.M."/>
            <person name="Meier-Kolthoff J.P."/>
            <person name="Ohm R.A."/>
            <person name="Otillar R.P."/>
            <person name="Pangilinan J.L."/>
            <person name="Peng Y."/>
            <person name="Rokas A."/>
            <person name="Rosa C.A."/>
            <person name="Scheuner C."/>
            <person name="Sibirny A.A."/>
            <person name="Slot J.C."/>
            <person name="Stielow J.B."/>
            <person name="Sun H."/>
            <person name="Kurtzman C.P."/>
            <person name="Blackwell M."/>
            <person name="Grigoriev I.V."/>
            <person name="Jeffries T.W."/>
        </authorList>
    </citation>
    <scope>NUCLEOTIDE SEQUENCE [LARGE SCALE GENOMIC DNA]</scope>
    <source>
        <strain evidence="4 5">NRRL Y-11557</strain>
    </source>
</reference>
<evidence type="ECO:0000313" key="4">
    <source>
        <dbReference type="EMBL" id="ODQ71977.1"/>
    </source>
</evidence>
<dbReference type="Proteomes" id="UP000094385">
    <property type="component" value="Unassembled WGS sequence"/>
</dbReference>
<feature type="region of interest" description="Disordered" evidence="1">
    <location>
        <begin position="330"/>
        <end position="404"/>
    </location>
</feature>
<feature type="compositionally biased region" description="Pro residues" evidence="1">
    <location>
        <begin position="336"/>
        <end position="346"/>
    </location>
</feature>
<dbReference type="InterPro" id="IPR008927">
    <property type="entry name" value="6-PGluconate_DH-like_C_sf"/>
</dbReference>
<gene>
    <name evidence="4" type="ORF">LIPSTDRAFT_4340</name>
</gene>
<feature type="compositionally biased region" description="Low complexity" evidence="1">
    <location>
        <begin position="432"/>
        <end position="447"/>
    </location>
</feature>
<evidence type="ECO:0000259" key="2">
    <source>
        <dbReference type="Pfam" id="PF02558"/>
    </source>
</evidence>
<dbReference type="OrthoDB" id="3609at2759"/>
<feature type="domain" description="Ketopantoate reductase C-terminal" evidence="3">
    <location>
        <begin position="202"/>
        <end position="324"/>
    </location>
</feature>
<keyword evidence="5" id="KW-1185">Reference proteome</keyword>
<dbReference type="PANTHER" id="PTHR21708">
    <property type="entry name" value="PROBABLE 2-DEHYDROPANTOATE 2-REDUCTASE"/>
    <property type="match status" value="1"/>
</dbReference>
<dbReference type="InterPro" id="IPR013332">
    <property type="entry name" value="KPR_N"/>
</dbReference>
<feature type="region of interest" description="Disordered" evidence="1">
    <location>
        <begin position="608"/>
        <end position="637"/>
    </location>
</feature>
<feature type="compositionally biased region" description="Low complexity" evidence="1">
    <location>
        <begin position="347"/>
        <end position="357"/>
    </location>
</feature>
<organism evidence="4 5">
    <name type="scientific">Lipomyces starkeyi NRRL Y-11557</name>
    <dbReference type="NCBI Taxonomy" id="675824"/>
    <lineage>
        <taxon>Eukaryota</taxon>
        <taxon>Fungi</taxon>
        <taxon>Dikarya</taxon>
        <taxon>Ascomycota</taxon>
        <taxon>Saccharomycotina</taxon>
        <taxon>Lipomycetes</taxon>
        <taxon>Lipomycetales</taxon>
        <taxon>Lipomycetaceae</taxon>
        <taxon>Lipomyces</taxon>
    </lineage>
</organism>